<name>A0ABV5YM33_9ACTN</name>
<dbReference type="EC" id="2.3.-.-" evidence="4"/>
<evidence type="ECO:0000256" key="2">
    <source>
        <dbReference type="SAM" id="Phobius"/>
    </source>
</evidence>
<dbReference type="PANTHER" id="PTHR23028">
    <property type="entry name" value="ACETYLTRANSFERASE"/>
    <property type="match status" value="1"/>
</dbReference>
<gene>
    <name evidence="4" type="ORF">ACFFNX_28435</name>
</gene>
<feature type="region of interest" description="Disordered" evidence="1">
    <location>
        <begin position="386"/>
        <end position="412"/>
    </location>
</feature>
<dbReference type="Proteomes" id="UP001589627">
    <property type="component" value="Unassembled WGS sequence"/>
</dbReference>
<dbReference type="GO" id="GO:0016746">
    <property type="term" value="F:acyltransferase activity"/>
    <property type="evidence" value="ECO:0007669"/>
    <property type="project" value="UniProtKB-KW"/>
</dbReference>
<feature type="transmembrane region" description="Helical" evidence="2">
    <location>
        <begin position="307"/>
        <end position="326"/>
    </location>
</feature>
<evidence type="ECO:0000313" key="4">
    <source>
        <dbReference type="EMBL" id="MFB9836114.1"/>
    </source>
</evidence>
<feature type="compositionally biased region" description="Polar residues" evidence="1">
    <location>
        <begin position="19"/>
        <end position="28"/>
    </location>
</feature>
<evidence type="ECO:0000256" key="1">
    <source>
        <dbReference type="SAM" id="MobiDB-lite"/>
    </source>
</evidence>
<feature type="transmembrane region" description="Helical" evidence="2">
    <location>
        <begin position="280"/>
        <end position="300"/>
    </location>
</feature>
<feature type="transmembrane region" description="Helical" evidence="2">
    <location>
        <begin position="251"/>
        <end position="268"/>
    </location>
</feature>
<organism evidence="4 5">
    <name type="scientific">Actinoallomurus acaciae</name>
    <dbReference type="NCBI Taxonomy" id="502577"/>
    <lineage>
        <taxon>Bacteria</taxon>
        <taxon>Bacillati</taxon>
        <taxon>Actinomycetota</taxon>
        <taxon>Actinomycetes</taxon>
        <taxon>Streptosporangiales</taxon>
        <taxon>Thermomonosporaceae</taxon>
        <taxon>Actinoallomurus</taxon>
    </lineage>
</organism>
<dbReference type="RefSeq" id="WP_378208681.1">
    <property type="nucleotide sequence ID" value="NZ_JBHLZP010000252.1"/>
</dbReference>
<keyword evidence="4" id="KW-0012">Acyltransferase</keyword>
<keyword evidence="2" id="KW-0472">Membrane</keyword>
<dbReference type="EMBL" id="JBHLZP010000252">
    <property type="protein sequence ID" value="MFB9836114.1"/>
    <property type="molecule type" value="Genomic_DNA"/>
</dbReference>
<accession>A0ABV5YM33</accession>
<comment type="caution">
    <text evidence="4">The sequence shown here is derived from an EMBL/GenBank/DDBJ whole genome shotgun (WGS) entry which is preliminary data.</text>
</comment>
<dbReference type="InterPro" id="IPR002656">
    <property type="entry name" value="Acyl_transf_3_dom"/>
</dbReference>
<protein>
    <submittedName>
        <fullName evidence="4">Acyltransferase family protein</fullName>
        <ecNumber evidence="4">2.3.-.-</ecNumber>
    </submittedName>
</protein>
<feature type="transmembrane region" description="Helical" evidence="2">
    <location>
        <begin position="346"/>
        <end position="365"/>
    </location>
</feature>
<feature type="transmembrane region" description="Helical" evidence="2">
    <location>
        <begin position="116"/>
        <end position="137"/>
    </location>
</feature>
<dbReference type="Pfam" id="PF01757">
    <property type="entry name" value="Acyl_transf_3"/>
    <property type="match status" value="1"/>
</dbReference>
<keyword evidence="2" id="KW-0812">Transmembrane</keyword>
<keyword evidence="2" id="KW-1133">Transmembrane helix</keyword>
<feature type="domain" description="Acyltransferase 3" evidence="3">
    <location>
        <begin position="40"/>
        <end position="362"/>
    </location>
</feature>
<feature type="transmembrane region" description="Helical" evidence="2">
    <location>
        <begin position="83"/>
        <end position="104"/>
    </location>
</feature>
<keyword evidence="5" id="KW-1185">Reference proteome</keyword>
<dbReference type="InterPro" id="IPR050879">
    <property type="entry name" value="Acyltransferase_3"/>
</dbReference>
<sequence length="412" mass="45932">MDAGTTRSDAVPTEAVPTGTPSEETSPAQAERRATGRLRELDVLRFVAAAVVMLHHYTGVPAPEWPGGNARRIFPELAPVTRYGFLGVELFFLISGFVILLSAWGRKPGDFIVSRFLRLFPAYWVGVLLSLAAYLAFDSWVPFGPNTDGPLKRLLPNLTMLQEGVGSQRMEVVYWTLYVELHFYVLIALFTWWGITFNRCVAFMTGWLLFSVFALESGENFLKVVLLWRYAPFFVAGMGFFLIYRYGSNIIVWLLIALSWALGCYYDVKYNFPDFTAAPHSLYIIPAGVTVVFAIMALVATHRLSWLRWRGLTVLGLLTYPLYLIHQTVSRTFVPRLLPHLGRWEVLAVLIAGALVSSYLIHVLIERPAQRLLRPRLKAALARIRADGADPGDRPPGSPGGDPPGLSASGRG</sequence>
<feature type="transmembrane region" description="Helical" evidence="2">
    <location>
        <begin position="172"/>
        <end position="190"/>
    </location>
</feature>
<feature type="region of interest" description="Disordered" evidence="1">
    <location>
        <begin position="1"/>
        <end position="33"/>
    </location>
</feature>
<proteinExistence type="predicted"/>
<keyword evidence="4" id="KW-0808">Transferase</keyword>
<evidence type="ECO:0000259" key="3">
    <source>
        <dbReference type="Pfam" id="PF01757"/>
    </source>
</evidence>
<dbReference type="PANTHER" id="PTHR23028:SF53">
    <property type="entry name" value="ACYL_TRANSF_3 DOMAIN-CONTAINING PROTEIN"/>
    <property type="match status" value="1"/>
</dbReference>
<evidence type="ECO:0000313" key="5">
    <source>
        <dbReference type="Proteomes" id="UP001589627"/>
    </source>
</evidence>
<reference evidence="4 5" key="1">
    <citation type="submission" date="2024-09" db="EMBL/GenBank/DDBJ databases">
        <authorList>
            <person name="Sun Q."/>
            <person name="Mori K."/>
        </authorList>
    </citation>
    <scope>NUCLEOTIDE SEQUENCE [LARGE SCALE GENOMIC DNA]</scope>
    <source>
        <strain evidence="4 5">TBRC 0563</strain>
    </source>
</reference>